<evidence type="ECO:0000256" key="3">
    <source>
        <dbReference type="ARBA" id="ARBA00022448"/>
    </source>
</evidence>
<dbReference type="InterPro" id="IPR013525">
    <property type="entry name" value="ABC2_TM"/>
</dbReference>
<organism evidence="13 14">
    <name type="scientific">Ramlibacter albus</name>
    <dbReference type="NCBI Taxonomy" id="2079448"/>
    <lineage>
        <taxon>Bacteria</taxon>
        <taxon>Pseudomonadati</taxon>
        <taxon>Pseudomonadota</taxon>
        <taxon>Betaproteobacteria</taxon>
        <taxon>Burkholderiales</taxon>
        <taxon>Comamonadaceae</taxon>
        <taxon>Ramlibacter</taxon>
    </lineage>
</organism>
<reference evidence="13" key="1">
    <citation type="submission" date="2020-08" db="EMBL/GenBank/DDBJ databases">
        <title>Ramlibacter sp. GTP1 16S ribosomal RNA gene genome sequencing and assembly.</title>
        <authorList>
            <person name="Kang M."/>
        </authorList>
    </citation>
    <scope>NUCLEOTIDE SEQUENCE</scope>
    <source>
        <strain evidence="13">GTP1</strain>
    </source>
</reference>
<gene>
    <name evidence="13" type="ORF">H8R02_09815</name>
</gene>
<dbReference type="PANTHER" id="PTHR30413:SF10">
    <property type="entry name" value="CAPSULE POLYSACCHARIDE EXPORT INNER-MEMBRANE PROTEIN CTRC"/>
    <property type="match status" value="1"/>
</dbReference>
<feature type="transmembrane region" description="Helical" evidence="11">
    <location>
        <begin position="148"/>
        <end position="170"/>
    </location>
</feature>
<protein>
    <recommendedName>
        <fullName evidence="11">Transport permease protein</fullName>
    </recommendedName>
</protein>
<evidence type="ECO:0000256" key="7">
    <source>
        <dbReference type="ARBA" id="ARBA00022903"/>
    </source>
</evidence>
<comment type="subcellular location">
    <subcellularLocation>
        <location evidence="11">Cell inner membrane</location>
        <topology evidence="11">Multi-pass membrane protein</topology>
    </subcellularLocation>
    <subcellularLocation>
        <location evidence="1">Cell membrane</location>
        <topology evidence="1">Multi-pass membrane protein</topology>
    </subcellularLocation>
</comment>
<evidence type="ECO:0000313" key="14">
    <source>
        <dbReference type="Proteomes" id="UP000596827"/>
    </source>
</evidence>
<dbReference type="PANTHER" id="PTHR30413">
    <property type="entry name" value="INNER MEMBRANE TRANSPORT PERMEASE"/>
    <property type="match status" value="1"/>
</dbReference>
<evidence type="ECO:0000256" key="10">
    <source>
        <dbReference type="ARBA" id="ARBA00023136"/>
    </source>
</evidence>
<feature type="transmembrane region" description="Helical" evidence="11">
    <location>
        <begin position="182"/>
        <end position="200"/>
    </location>
</feature>
<evidence type="ECO:0000256" key="6">
    <source>
        <dbReference type="ARBA" id="ARBA00022692"/>
    </source>
</evidence>
<evidence type="ECO:0000256" key="9">
    <source>
        <dbReference type="ARBA" id="ARBA00023047"/>
    </source>
</evidence>
<dbReference type="Pfam" id="PF01061">
    <property type="entry name" value="ABC2_membrane"/>
    <property type="match status" value="1"/>
</dbReference>
<evidence type="ECO:0000256" key="4">
    <source>
        <dbReference type="ARBA" id="ARBA00022475"/>
    </source>
</evidence>
<keyword evidence="3 11" id="KW-0813">Transport</keyword>
<comment type="similarity">
    <text evidence="2 11">Belongs to the ABC-2 integral membrane protein family.</text>
</comment>
<dbReference type="AlphaFoldDB" id="A0A923M6K9"/>
<dbReference type="GO" id="GO:0140359">
    <property type="term" value="F:ABC-type transporter activity"/>
    <property type="evidence" value="ECO:0007669"/>
    <property type="project" value="InterPro"/>
</dbReference>
<name>A0A923M6K9_9BURK</name>
<dbReference type="RefSeq" id="WP_187081221.1">
    <property type="nucleotide sequence ID" value="NZ_JACORU010000003.1"/>
</dbReference>
<feature type="transmembrane region" description="Helical" evidence="11">
    <location>
        <begin position="74"/>
        <end position="93"/>
    </location>
</feature>
<keyword evidence="10 11" id="KW-0472">Membrane</keyword>
<sequence>MSSLISYLAPWQHAGIIRQFASRDVHSRYRQSWLGAAWAVITPLLMLAVYTFVFRHIFGLRWGDSGGSDLGFAVRLYAGLAVFNFFAECVSRAPRLVLDQPHLVKKVRFPLEVLPWASALSAGVHLVIALVLLLALGAWDSGRVPPTVLALPFVWLPMLPLVVGLGWWLAALGTYVRDIGQLIALALSFLMFLSPIFYPIEAVPAALRPWLVVNPLAPVITQTRQVLLEGVWPAWGSLALNFIVCVAIAVAGAAFFRKVRSGFPDVV</sequence>
<keyword evidence="7" id="KW-0972">Capsule biogenesis/degradation</keyword>
<dbReference type="GO" id="GO:0015774">
    <property type="term" value="P:polysaccharide transport"/>
    <property type="evidence" value="ECO:0007669"/>
    <property type="project" value="UniProtKB-KW"/>
</dbReference>
<dbReference type="GO" id="GO:0043190">
    <property type="term" value="C:ATP-binding cassette (ABC) transporter complex"/>
    <property type="evidence" value="ECO:0007669"/>
    <property type="project" value="InterPro"/>
</dbReference>
<dbReference type="EMBL" id="JACORU010000003">
    <property type="protein sequence ID" value="MBC5764746.1"/>
    <property type="molecule type" value="Genomic_DNA"/>
</dbReference>
<evidence type="ECO:0000256" key="1">
    <source>
        <dbReference type="ARBA" id="ARBA00004651"/>
    </source>
</evidence>
<keyword evidence="6 11" id="KW-0812">Transmembrane</keyword>
<feature type="transmembrane region" description="Helical" evidence="11">
    <location>
        <begin position="33"/>
        <end position="54"/>
    </location>
</feature>
<keyword evidence="8 11" id="KW-1133">Transmembrane helix</keyword>
<keyword evidence="5" id="KW-0762">Sugar transport</keyword>
<evidence type="ECO:0000256" key="5">
    <source>
        <dbReference type="ARBA" id="ARBA00022597"/>
    </source>
</evidence>
<keyword evidence="4 11" id="KW-1003">Cell membrane</keyword>
<dbReference type="GO" id="GO:0015920">
    <property type="term" value="P:lipopolysaccharide transport"/>
    <property type="evidence" value="ECO:0007669"/>
    <property type="project" value="TreeGrafter"/>
</dbReference>
<dbReference type="InterPro" id="IPR000412">
    <property type="entry name" value="ABC_2_transport"/>
</dbReference>
<feature type="transmembrane region" description="Helical" evidence="11">
    <location>
        <begin position="234"/>
        <end position="256"/>
    </location>
</feature>
<feature type="transmembrane region" description="Helical" evidence="11">
    <location>
        <begin position="113"/>
        <end position="136"/>
    </location>
</feature>
<evidence type="ECO:0000256" key="11">
    <source>
        <dbReference type="RuleBase" id="RU361157"/>
    </source>
</evidence>
<dbReference type="InterPro" id="IPR047817">
    <property type="entry name" value="ABC2_TM_bact-type"/>
</dbReference>
<dbReference type="PIRSF" id="PIRSF006648">
    <property type="entry name" value="DrrB"/>
    <property type="match status" value="1"/>
</dbReference>
<accession>A0A923M6K9</accession>
<evidence type="ECO:0000256" key="8">
    <source>
        <dbReference type="ARBA" id="ARBA00022989"/>
    </source>
</evidence>
<evidence type="ECO:0000313" key="13">
    <source>
        <dbReference type="EMBL" id="MBC5764746.1"/>
    </source>
</evidence>
<keyword evidence="14" id="KW-1185">Reference proteome</keyword>
<dbReference type="PROSITE" id="PS51012">
    <property type="entry name" value="ABC_TM2"/>
    <property type="match status" value="1"/>
</dbReference>
<evidence type="ECO:0000259" key="12">
    <source>
        <dbReference type="PROSITE" id="PS51012"/>
    </source>
</evidence>
<evidence type="ECO:0000256" key="2">
    <source>
        <dbReference type="ARBA" id="ARBA00007783"/>
    </source>
</evidence>
<comment type="caution">
    <text evidence="13">The sequence shown here is derived from an EMBL/GenBank/DDBJ whole genome shotgun (WGS) entry which is preliminary data.</text>
</comment>
<keyword evidence="9" id="KW-0625">Polysaccharide transport</keyword>
<dbReference type="Proteomes" id="UP000596827">
    <property type="component" value="Unassembled WGS sequence"/>
</dbReference>
<feature type="domain" description="ABC transmembrane type-2" evidence="12">
    <location>
        <begin position="34"/>
        <end position="259"/>
    </location>
</feature>
<proteinExistence type="inferred from homology"/>